<accession>A0A9P5YLA3</accession>
<feature type="non-terminal residue" evidence="1">
    <location>
        <position position="124"/>
    </location>
</feature>
<dbReference type="OrthoDB" id="1898734at2759"/>
<organism evidence="1 2">
    <name type="scientific">Pholiota conissans</name>
    <dbReference type="NCBI Taxonomy" id="109636"/>
    <lineage>
        <taxon>Eukaryota</taxon>
        <taxon>Fungi</taxon>
        <taxon>Dikarya</taxon>
        <taxon>Basidiomycota</taxon>
        <taxon>Agaricomycotina</taxon>
        <taxon>Agaricomycetes</taxon>
        <taxon>Agaricomycetidae</taxon>
        <taxon>Agaricales</taxon>
        <taxon>Agaricineae</taxon>
        <taxon>Strophariaceae</taxon>
        <taxon>Pholiota</taxon>
    </lineage>
</organism>
<gene>
    <name evidence="1" type="ORF">BDN70DRAFT_774035</name>
</gene>
<keyword evidence="2" id="KW-1185">Reference proteome</keyword>
<protein>
    <submittedName>
        <fullName evidence="1">Uncharacterized protein</fullName>
    </submittedName>
</protein>
<feature type="non-terminal residue" evidence="1">
    <location>
        <position position="1"/>
    </location>
</feature>
<name>A0A9P5YLA3_9AGAR</name>
<dbReference type="Proteomes" id="UP000807469">
    <property type="component" value="Unassembled WGS sequence"/>
</dbReference>
<comment type="caution">
    <text evidence="1">The sequence shown here is derived from an EMBL/GenBank/DDBJ whole genome shotgun (WGS) entry which is preliminary data.</text>
</comment>
<evidence type="ECO:0000313" key="2">
    <source>
        <dbReference type="Proteomes" id="UP000807469"/>
    </source>
</evidence>
<evidence type="ECO:0000313" key="1">
    <source>
        <dbReference type="EMBL" id="KAF9471207.1"/>
    </source>
</evidence>
<proteinExistence type="predicted"/>
<dbReference type="EMBL" id="MU155735">
    <property type="protein sequence ID" value="KAF9471207.1"/>
    <property type="molecule type" value="Genomic_DNA"/>
</dbReference>
<dbReference type="SUPFAM" id="SSF53474">
    <property type="entry name" value="alpha/beta-Hydrolases"/>
    <property type="match status" value="1"/>
</dbReference>
<dbReference type="AlphaFoldDB" id="A0A9P5YLA3"/>
<dbReference type="InterPro" id="IPR029058">
    <property type="entry name" value="AB_hydrolase_fold"/>
</dbReference>
<reference evidence="1" key="1">
    <citation type="submission" date="2020-11" db="EMBL/GenBank/DDBJ databases">
        <authorList>
            <consortium name="DOE Joint Genome Institute"/>
            <person name="Ahrendt S."/>
            <person name="Riley R."/>
            <person name="Andreopoulos W."/>
            <person name="Labutti K."/>
            <person name="Pangilinan J."/>
            <person name="Ruiz-Duenas F.J."/>
            <person name="Barrasa J.M."/>
            <person name="Sanchez-Garcia M."/>
            <person name="Camarero S."/>
            <person name="Miyauchi S."/>
            <person name="Serrano A."/>
            <person name="Linde D."/>
            <person name="Babiker R."/>
            <person name="Drula E."/>
            <person name="Ayuso-Fernandez I."/>
            <person name="Pacheco R."/>
            <person name="Padilla G."/>
            <person name="Ferreira P."/>
            <person name="Barriuso J."/>
            <person name="Kellner H."/>
            <person name="Castanera R."/>
            <person name="Alfaro M."/>
            <person name="Ramirez L."/>
            <person name="Pisabarro A.G."/>
            <person name="Kuo A."/>
            <person name="Tritt A."/>
            <person name="Lipzen A."/>
            <person name="He G."/>
            <person name="Yan M."/>
            <person name="Ng V."/>
            <person name="Cullen D."/>
            <person name="Martin F."/>
            <person name="Rosso M.-N."/>
            <person name="Henrissat B."/>
            <person name="Hibbett D."/>
            <person name="Martinez A.T."/>
            <person name="Grigoriev I.V."/>
        </authorList>
    </citation>
    <scope>NUCLEOTIDE SEQUENCE</scope>
    <source>
        <strain evidence="1">CIRM-BRFM 674</strain>
    </source>
</reference>
<sequence>NPLFAIFHEPIYCHGKPANWSASRTIQEYDQFSWTQKNDVPVYFTGEMIFPDMFKDYANLRPWAGAAEISAQDANWAPRYDLEQLSKNQVPVSAVTYFDDMYLDFGSAQDTASKIKDTEQYMTN</sequence>